<dbReference type="RefSeq" id="WP_207173642.1">
    <property type="nucleotide sequence ID" value="NZ_NRSJ01000024.1"/>
</dbReference>
<dbReference type="InterPro" id="IPR029058">
    <property type="entry name" value="AB_hydrolase_fold"/>
</dbReference>
<gene>
    <name evidence="1" type="ORF">CKO40_13530</name>
</gene>
<accession>A0AAJ0XA79</accession>
<evidence type="ECO:0008006" key="3">
    <source>
        <dbReference type="Google" id="ProtNLM"/>
    </source>
</evidence>
<dbReference type="EMBL" id="NRSJ01000024">
    <property type="protein sequence ID" value="MBK1705544.1"/>
    <property type="molecule type" value="Genomic_DNA"/>
</dbReference>
<dbReference type="Gene3D" id="3.40.50.1820">
    <property type="entry name" value="alpha/beta hydrolase"/>
    <property type="match status" value="1"/>
</dbReference>
<organism evidence="1 2">
    <name type="scientific">Halochromatium glycolicum</name>
    <dbReference type="NCBI Taxonomy" id="85075"/>
    <lineage>
        <taxon>Bacteria</taxon>
        <taxon>Pseudomonadati</taxon>
        <taxon>Pseudomonadota</taxon>
        <taxon>Gammaproteobacteria</taxon>
        <taxon>Chromatiales</taxon>
        <taxon>Chromatiaceae</taxon>
        <taxon>Halochromatium</taxon>
    </lineage>
</organism>
<evidence type="ECO:0000313" key="1">
    <source>
        <dbReference type="EMBL" id="MBK1705544.1"/>
    </source>
</evidence>
<keyword evidence="2" id="KW-1185">Reference proteome</keyword>
<reference evidence="1" key="1">
    <citation type="submission" date="2017-08" db="EMBL/GenBank/DDBJ databases">
        <authorList>
            <person name="Imhoff J.F."/>
            <person name="Rahn T."/>
            <person name="Kuenzel S."/>
            <person name="Neulinger S.C."/>
        </authorList>
    </citation>
    <scope>NUCLEOTIDE SEQUENCE</scope>
    <source>
        <strain evidence="1">DSM 11080</strain>
    </source>
</reference>
<dbReference type="AlphaFoldDB" id="A0AAJ0XA79"/>
<evidence type="ECO:0000313" key="2">
    <source>
        <dbReference type="Proteomes" id="UP001296776"/>
    </source>
</evidence>
<name>A0AAJ0XA79_9GAMM</name>
<reference evidence="1" key="2">
    <citation type="journal article" date="2020" name="Microorganisms">
        <title>Osmotic Adaptation and Compatible Solute Biosynthesis of Phototrophic Bacteria as Revealed from Genome Analyses.</title>
        <authorList>
            <person name="Imhoff J.F."/>
            <person name="Rahn T."/>
            <person name="Kunzel S."/>
            <person name="Keller A."/>
            <person name="Neulinger S.C."/>
        </authorList>
    </citation>
    <scope>NUCLEOTIDE SEQUENCE</scope>
    <source>
        <strain evidence="1">DSM 11080</strain>
    </source>
</reference>
<dbReference type="Proteomes" id="UP001296776">
    <property type="component" value="Unassembled WGS sequence"/>
</dbReference>
<protein>
    <recommendedName>
        <fullName evidence="3">Alpha/beta hydrolase</fullName>
    </recommendedName>
</protein>
<dbReference type="SUPFAM" id="SSF53474">
    <property type="entry name" value="alpha/beta-Hydrolases"/>
    <property type="match status" value="1"/>
</dbReference>
<sequence>MAGCAAVPDRFEGRSEGRFEARAQALGLAPGWIDAGGYRLRLFRNRTISPGVRLYLYLDGDGLPWLTRTKVAADPTPHNPLVLELLAQGPAPALYLGRPCYHGEQDAAGCSPWLWTAGRYSEPVIAAMAAALERLIATESIAQVTVIGYSGGGVIGWHLAQRVPEVDQLVTLAANLDLQAWSLRHRYSPLIGSLDPATGAPMRSGVQQLHLFGRQDRNTPAALTAAMQARFGPAFRRQLVEAGHAEGWLEHWPALLNALDPS</sequence>
<proteinExistence type="predicted"/>
<comment type="caution">
    <text evidence="1">The sequence shown here is derived from an EMBL/GenBank/DDBJ whole genome shotgun (WGS) entry which is preliminary data.</text>
</comment>